<evidence type="ECO:0000313" key="2">
    <source>
        <dbReference type="EMBL" id="KAK9112304.1"/>
    </source>
</evidence>
<dbReference type="AlphaFoldDB" id="A0AAP0IBJ4"/>
<accession>A0AAP0IBJ4</accession>
<sequence>MEQRLTVMAETYQKAIHVMRSTKDQRLADMTQSQERNMTRILESMQQGNTGAAERAPERHGPNPPLTPIHEDHLVEEGVDFATVAVAAAVPVVNRDPEACRRGKILKEFMKYDVSHFYGEHDPIEARHGY</sequence>
<evidence type="ECO:0000313" key="3">
    <source>
        <dbReference type="Proteomes" id="UP001419268"/>
    </source>
</evidence>
<proteinExistence type="predicted"/>
<organism evidence="2 3">
    <name type="scientific">Stephania cephalantha</name>
    <dbReference type="NCBI Taxonomy" id="152367"/>
    <lineage>
        <taxon>Eukaryota</taxon>
        <taxon>Viridiplantae</taxon>
        <taxon>Streptophyta</taxon>
        <taxon>Embryophyta</taxon>
        <taxon>Tracheophyta</taxon>
        <taxon>Spermatophyta</taxon>
        <taxon>Magnoliopsida</taxon>
        <taxon>Ranunculales</taxon>
        <taxon>Menispermaceae</taxon>
        <taxon>Menispermoideae</taxon>
        <taxon>Cissampelideae</taxon>
        <taxon>Stephania</taxon>
    </lineage>
</organism>
<name>A0AAP0IBJ4_9MAGN</name>
<protein>
    <submittedName>
        <fullName evidence="2">Uncharacterized protein</fullName>
    </submittedName>
</protein>
<dbReference type="EMBL" id="JBBNAG010000008">
    <property type="protein sequence ID" value="KAK9112304.1"/>
    <property type="molecule type" value="Genomic_DNA"/>
</dbReference>
<comment type="caution">
    <text evidence="2">The sequence shown here is derived from an EMBL/GenBank/DDBJ whole genome shotgun (WGS) entry which is preliminary data.</text>
</comment>
<evidence type="ECO:0000256" key="1">
    <source>
        <dbReference type="SAM" id="MobiDB-lite"/>
    </source>
</evidence>
<dbReference type="Proteomes" id="UP001419268">
    <property type="component" value="Unassembled WGS sequence"/>
</dbReference>
<gene>
    <name evidence="2" type="ORF">Scep_019823</name>
</gene>
<keyword evidence="3" id="KW-1185">Reference proteome</keyword>
<feature type="region of interest" description="Disordered" evidence="1">
    <location>
        <begin position="45"/>
        <end position="70"/>
    </location>
</feature>
<reference evidence="2 3" key="1">
    <citation type="submission" date="2024-01" db="EMBL/GenBank/DDBJ databases">
        <title>Genome assemblies of Stephania.</title>
        <authorList>
            <person name="Yang L."/>
        </authorList>
    </citation>
    <scope>NUCLEOTIDE SEQUENCE [LARGE SCALE GENOMIC DNA]</scope>
    <source>
        <strain evidence="2">JXDWG</strain>
        <tissue evidence="2">Leaf</tissue>
    </source>
</reference>